<proteinExistence type="predicted"/>
<dbReference type="PANTHER" id="PTHR38443">
    <property type="match status" value="1"/>
</dbReference>
<dbReference type="PANTHER" id="PTHR38443:SF2">
    <property type="entry name" value="NON-HEMOLYTIC ENTEROTOXIN LYTIC COMPONENT L1"/>
    <property type="match status" value="1"/>
</dbReference>
<dbReference type="AlphaFoldDB" id="A0A2H9TB04"/>
<accession>A0A2H9TB04</accession>
<keyword evidence="2" id="KW-1133">Transmembrane helix</keyword>
<evidence type="ECO:0000256" key="1">
    <source>
        <dbReference type="SAM" id="Coils"/>
    </source>
</evidence>
<comment type="caution">
    <text evidence="3">The sequence shown here is derived from an EMBL/GenBank/DDBJ whole genome shotgun (WGS) entry which is preliminary data.</text>
</comment>
<reference evidence="3" key="1">
    <citation type="journal article" date="2017" name="Appl. Environ. Microbiol.">
        <title>Molecular characterization of an Endozoicomonas-like organism causing infection in king scallop Pecten maximus L.</title>
        <authorList>
            <person name="Cano I."/>
            <person name="van Aerle R."/>
            <person name="Ross S."/>
            <person name="Verner-Jeffreys D.W."/>
            <person name="Paley R.K."/>
            <person name="Rimmer G."/>
            <person name="Ryder D."/>
            <person name="Hooper P."/>
            <person name="Stone D."/>
            <person name="Feist S.W."/>
        </authorList>
    </citation>
    <scope>NUCLEOTIDE SEQUENCE</scope>
</reference>
<gene>
    <name evidence="3" type="ORF">CI610_00570</name>
</gene>
<sequence>MADTNREDLSMESKADNEHIRQWFSTEKELQKLCKEIVSTQLPAESHDHVTEGFYVQLNREFEVIKRLTRQWQSSGNTFWQQQIEPQIRFCTDEFEASRQVILDSMEQYPDSKNEVISGLKTLNNDVDKLNQQTADYQQQLKKWEEQWLHAHSVMNKTVGKMEAKATAFQAEISALKQSIHDLNAQIASDKKQIDQAKKKEKKSVVQTIFGAILGAAGGAGAILAAMGVSSIAEAEGKVAGLEKTISHYKREMAENQVRIARERQSLLAVKALAEPAGTILTLLTQTGIALDHVRTSWSAFSLEMAGVIRKLQQAESAEPWILEKAWFNAACDEWSIIGQLLHNKR</sequence>
<keyword evidence="1" id="KW-0175">Coiled coil</keyword>
<name>A0A2H9TB04_9ZZZZ</name>
<dbReference type="SUPFAM" id="SSF58100">
    <property type="entry name" value="Bacterial hemolysins"/>
    <property type="match status" value="1"/>
</dbReference>
<keyword evidence="2" id="KW-0472">Membrane</keyword>
<keyword evidence="2" id="KW-0812">Transmembrane</keyword>
<feature type="transmembrane region" description="Helical" evidence="2">
    <location>
        <begin position="208"/>
        <end position="229"/>
    </location>
</feature>
<feature type="coiled-coil region" evidence="1">
    <location>
        <begin position="113"/>
        <end position="200"/>
    </location>
</feature>
<dbReference type="Gene3D" id="1.20.1170.10">
    <property type="match status" value="1"/>
</dbReference>
<evidence type="ECO:0000256" key="2">
    <source>
        <dbReference type="SAM" id="Phobius"/>
    </source>
</evidence>
<evidence type="ECO:0000313" key="3">
    <source>
        <dbReference type="EMBL" id="PJE80435.1"/>
    </source>
</evidence>
<dbReference type="EMBL" id="NSIT01000017">
    <property type="protein sequence ID" value="PJE80435.1"/>
    <property type="molecule type" value="Genomic_DNA"/>
</dbReference>
<organism evidence="3">
    <name type="scientific">invertebrate metagenome</name>
    <dbReference type="NCBI Taxonomy" id="1711999"/>
    <lineage>
        <taxon>unclassified sequences</taxon>
        <taxon>metagenomes</taxon>
        <taxon>organismal metagenomes</taxon>
    </lineage>
</organism>
<protein>
    <submittedName>
        <fullName evidence="3">Uncharacterized protein</fullName>
    </submittedName>
</protein>
<dbReference type="InterPro" id="IPR052785">
    <property type="entry name" value="Enterotoxin_cmpnt"/>
</dbReference>